<name>A0A1H6E3G1_9ACTN</name>
<dbReference type="InterPro" id="IPR032821">
    <property type="entry name" value="PKS_assoc"/>
</dbReference>
<evidence type="ECO:0000256" key="8">
    <source>
        <dbReference type="ARBA" id="ARBA00023315"/>
    </source>
</evidence>
<dbReference type="InterPro" id="IPR016039">
    <property type="entry name" value="Thiolase-like"/>
</dbReference>
<dbReference type="Pfam" id="PF00698">
    <property type="entry name" value="Acyl_transf_1"/>
    <property type="match status" value="1"/>
</dbReference>
<dbReference type="SUPFAM" id="SSF52151">
    <property type="entry name" value="FabD/lysophospholipase-like"/>
    <property type="match status" value="1"/>
</dbReference>
<feature type="active site" description="Proton acceptor; for dehydratase activity" evidence="9">
    <location>
        <position position="969"/>
    </location>
</feature>
<keyword evidence="5 13" id="KW-0808">Transferase</keyword>
<dbReference type="GO" id="GO:0033068">
    <property type="term" value="P:macrolide biosynthetic process"/>
    <property type="evidence" value="ECO:0007669"/>
    <property type="project" value="UniProtKB-ARBA"/>
</dbReference>
<dbReference type="InterPro" id="IPR016035">
    <property type="entry name" value="Acyl_Trfase/lysoPLipase"/>
</dbReference>
<evidence type="ECO:0000256" key="4">
    <source>
        <dbReference type="ARBA" id="ARBA00022553"/>
    </source>
</evidence>
<dbReference type="Pfam" id="PF00109">
    <property type="entry name" value="ketoacyl-synt"/>
    <property type="match status" value="1"/>
</dbReference>
<evidence type="ECO:0000256" key="9">
    <source>
        <dbReference type="PROSITE-ProRule" id="PRU01363"/>
    </source>
</evidence>
<dbReference type="GO" id="GO:0004312">
    <property type="term" value="F:fatty acid synthase activity"/>
    <property type="evidence" value="ECO:0007669"/>
    <property type="project" value="TreeGrafter"/>
</dbReference>
<keyword evidence="8" id="KW-0012">Acyltransferase</keyword>
<dbReference type="InterPro" id="IPR014031">
    <property type="entry name" value="Ketoacyl_synth_C"/>
</dbReference>
<evidence type="ECO:0000256" key="1">
    <source>
        <dbReference type="ARBA" id="ARBA00001957"/>
    </source>
</evidence>
<dbReference type="InterPro" id="IPR014043">
    <property type="entry name" value="Acyl_transferase_dom"/>
</dbReference>
<reference evidence="13 14" key="1">
    <citation type="submission" date="2016-10" db="EMBL/GenBank/DDBJ databases">
        <authorList>
            <person name="de Groot N.N."/>
        </authorList>
    </citation>
    <scope>NUCLEOTIDE SEQUENCE [LARGE SCALE GENOMIC DNA]</scope>
    <source>
        <strain evidence="13 14">CGMCC 4.2023</strain>
    </source>
</reference>
<feature type="active site" description="Proton donor; for dehydratase activity" evidence="9">
    <location>
        <position position="1142"/>
    </location>
</feature>
<dbReference type="Pfam" id="PF14765">
    <property type="entry name" value="PS-DH"/>
    <property type="match status" value="1"/>
</dbReference>
<dbReference type="InterPro" id="IPR020807">
    <property type="entry name" value="PKS_DH"/>
</dbReference>
<accession>A0A1H6E3G1</accession>
<proteinExistence type="predicted"/>
<dbReference type="InterPro" id="IPR036291">
    <property type="entry name" value="NAD(P)-bd_dom_sf"/>
</dbReference>
<comment type="cofactor">
    <cofactor evidence="1">
        <name>pantetheine 4'-phosphate</name>
        <dbReference type="ChEBI" id="CHEBI:47942"/>
    </cofactor>
</comment>
<feature type="non-terminal residue" evidence="13">
    <location>
        <position position="1429"/>
    </location>
</feature>
<dbReference type="InterPro" id="IPR018201">
    <property type="entry name" value="Ketoacyl_synth_AS"/>
</dbReference>
<dbReference type="Proteomes" id="UP000236754">
    <property type="component" value="Unassembled WGS sequence"/>
</dbReference>
<dbReference type="PROSITE" id="PS00606">
    <property type="entry name" value="KS3_1"/>
    <property type="match status" value="1"/>
</dbReference>
<evidence type="ECO:0000256" key="3">
    <source>
        <dbReference type="ARBA" id="ARBA00022450"/>
    </source>
</evidence>
<evidence type="ECO:0000256" key="6">
    <source>
        <dbReference type="ARBA" id="ARBA00023194"/>
    </source>
</evidence>
<evidence type="ECO:0000313" key="14">
    <source>
        <dbReference type="Proteomes" id="UP000236754"/>
    </source>
</evidence>
<dbReference type="GO" id="GO:0031177">
    <property type="term" value="F:phosphopantetheine binding"/>
    <property type="evidence" value="ECO:0007669"/>
    <property type="project" value="UniProtKB-ARBA"/>
</dbReference>
<feature type="region of interest" description="Disordered" evidence="10">
    <location>
        <begin position="1027"/>
        <end position="1053"/>
    </location>
</feature>
<evidence type="ECO:0000259" key="12">
    <source>
        <dbReference type="PROSITE" id="PS52019"/>
    </source>
</evidence>
<dbReference type="GO" id="GO:0006633">
    <property type="term" value="P:fatty acid biosynthetic process"/>
    <property type="evidence" value="ECO:0007669"/>
    <property type="project" value="InterPro"/>
</dbReference>
<dbReference type="SUPFAM" id="SSF51735">
    <property type="entry name" value="NAD(P)-binding Rossmann-fold domains"/>
    <property type="match status" value="1"/>
</dbReference>
<gene>
    <name evidence="13" type="ORF">SAMN05216223_12477</name>
</gene>
<feature type="region of interest" description="Disordered" evidence="10">
    <location>
        <begin position="466"/>
        <end position="498"/>
    </location>
</feature>
<dbReference type="SMART" id="SM00825">
    <property type="entry name" value="PKS_KS"/>
    <property type="match status" value="1"/>
</dbReference>
<dbReference type="Gene3D" id="3.40.50.720">
    <property type="entry name" value="NAD(P)-binding Rossmann-like Domain"/>
    <property type="match status" value="1"/>
</dbReference>
<keyword evidence="6" id="KW-0045">Antibiotic biosynthesis</keyword>
<dbReference type="EMBL" id="FNVU01000024">
    <property type="protein sequence ID" value="SEG91773.1"/>
    <property type="molecule type" value="Genomic_DNA"/>
</dbReference>
<dbReference type="InterPro" id="IPR049551">
    <property type="entry name" value="PKS_DH_C"/>
</dbReference>
<dbReference type="SUPFAM" id="SSF55048">
    <property type="entry name" value="Probable ACP-binding domain of malonyl-CoA ACP transacylase"/>
    <property type="match status" value="1"/>
</dbReference>
<protein>
    <submittedName>
        <fullName evidence="13">Acyl transferase domain-containing protein</fullName>
    </submittedName>
</protein>
<dbReference type="OrthoDB" id="9778690at2"/>
<dbReference type="InterPro" id="IPR001227">
    <property type="entry name" value="Ac_transferase_dom_sf"/>
</dbReference>
<dbReference type="InterPro" id="IPR015083">
    <property type="entry name" value="NorB/c/GfsB-D-like_docking"/>
</dbReference>
<dbReference type="InterPro" id="IPR042104">
    <property type="entry name" value="PKS_dehydratase_sf"/>
</dbReference>
<dbReference type="InterPro" id="IPR055123">
    <property type="entry name" value="SpnB-like_Rossmann"/>
</dbReference>
<feature type="region of interest" description="C-terminal hotdog fold" evidence="9">
    <location>
        <begin position="1083"/>
        <end position="1255"/>
    </location>
</feature>
<dbReference type="Gene3D" id="3.40.366.10">
    <property type="entry name" value="Malonyl-Coenzyme A Acyl Carrier Protein, domain 2"/>
    <property type="match status" value="1"/>
</dbReference>
<dbReference type="InterPro" id="IPR020841">
    <property type="entry name" value="PKS_Beta-ketoAc_synthase_dom"/>
</dbReference>
<dbReference type="PROSITE" id="PS52019">
    <property type="entry name" value="PKS_MFAS_DH"/>
    <property type="match status" value="1"/>
</dbReference>
<feature type="domain" description="Ketosynthase family 3 (KS3)" evidence="11">
    <location>
        <begin position="38"/>
        <end position="464"/>
    </location>
</feature>
<dbReference type="SUPFAM" id="SSF53901">
    <property type="entry name" value="Thiolase-like"/>
    <property type="match status" value="1"/>
</dbReference>
<dbReference type="InterPro" id="IPR049900">
    <property type="entry name" value="PKS_mFAS_DH"/>
</dbReference>
<dbReference type="Gene3D" id="3.10.129.110">
    <property type="entry name" value="Polyketide synthase dehydratase"/>
    <property type="match status" value="1"/>
</dbReference>
<dbReference type="FunFam" id="3.40.47.10:FF:000019">
    <property type="entry name" value="Polyketide synthase type I"/>
    <property type="match status" value="1"/>
</dbReference>
<dbReference type="InterPro" id="IPR016036">
    <property type="entry name" value="Malonyl_transacylase_ACP-bd"/>
</dbReference>
<dbReference type="PANTHER" id="PTHR43775">
    <property type="entry name" value="FATTY ACID SYNTHASE"/>
    <property type="match status" value="1"/>
</dbReference>
<dbReference type="Pfam" id="PF02801">
    <property type="entry name" value="Ketoacyl-synt_C"/>
    <property type="match status" value="1"/>
</dbReference>
<evidence type="ECO:0000313" key="13">
    <source>
        <dbReference type="EMBL" id="SEG91773.1"/>
    </source>
</evidence>
<dbReference type="InterPro" id="IPR050091">
    <property type="entry name" value="PKS_NRPS_Biosynth_Enz"/>
</dbReference>
<comment type="pathway">
    <text evidence="2">Antibiotic biosynthesis.</text>
</comment>
<dbReference type="CDD" id="cd00833">
    <property type="entry name" value="PKS"/>
    <property type="match status" value="1"/>
</dbReference>
<dbReference type="Gene3D" id="3.40.47.10">
    <property type="match status" value="1"/>
</dbReference>
<dbReference type="SMART" id="SM00827">
    <property type="entry name" value="PKS_AT"/>
    <property type="match status" value="1"/>
</dbReference>
<feature type="region of interest" description="N-terminal hotdog fold" evidence="9">
    <location>
        <begin position="937"/>
        <end position="1071"/>
    </location>
</feature>
<evidence type="ECO:0000256" key="7">
    <source>
        <dbReference type="ARBA" id="ARBA00023268"/>
    </source>
</evidence>
<dbReference type="Pfam" id="PF21089">
    <property type="entry name" value="PKS_DH_N"/>
    <property type="match status" value="1"/>
</dbReference>
<dbReference type="Pfam" id="PF16197">
    <property type="entry name" value="KAsynt_C_assoc"/>
    <property type="match status" value="1"/>
</dbReference>
<organism evidence="13 14">
    <name type="scientific">Actinacidiphila yanglinensis</name>
    <dbReference type="NCBI Taxonomy" id="310779"/>
    <lineage>
        <taxon>Bacteria</taxon>
        <taxon>Bacillati</taxon>
        <taxon>Actinomycetota</taxon>
        <taxon>Actinomycetes</taxon>
        <taxon>Kitasatosporales</taxon>
        <taxon>Streptomycetaceae</taxon>
        <taxon>Actinacidiphila</taxon>
    </lineage>
</organism>
<dbReference type="GO" id="GO:0004315">
    <property type="term" value="F:3-oxoacyl-[acyl-carrier-protein] synthase activity"/>
    <property type="evidence" value="ECO:0007669"/>
    <property type="project" value="InterPro"/>
</dbReference>
<evidence type="ECO:0000256" key="5">
    <source>
        <dbReference type="ARBA" id="ARBA00022679"/>
    </source>
</evidence>
<dbReference type="PROSITE" id="PS52004">
    <property type="entry name" value="KS3_2"/>
    <property type="match status" value="1"/>
</dbReference>
<evidence type="ECO:0000256" key="10">
    <source>
        <dbReference type="SAM" id="MobiDB-lite"/>
    </source>
</evidence>
<dbReference type="Pfam" id="PF22953">
    <property type="entry name" value="SpnB_Rossmann"/>
    <property type="match status" value="1"/>
</dbReference>
<feature type="domain" description="PKS/mFAS DH" evidence="12">
    <location>
        <begin position="937"/>
        <end position="1255"/>
    </location>
</feature>
<keyword evidence="4" id="KW-0597">Phosphoprotein</keyword>
<dbReference type="SMART" id="SM00826">
    <property type="entry name" value="PKS_DH"/>
    <property type="match status" value="1"/>
</dbReference>
<evidence type="ECO:0000259" key="11">
    <source>
        <dbReference type="PROSITE" id="PS52004"/>
    </source>
</evidence>
<dbReference type="Pfam" id="PF08990">
    <property type="entry name" value="Docking"/>
    <property type="match status" value="1"/>
</dbReference>
<keyword evidence="3" id="KW-0596">Phosphopantetheine</keyword>
<dbReference type="InterPro" id="IPR049552">
    <property type="entry name" value="PKS_DH_N"/>
</dbReference>
<feature type="compositionally biased region" description="Low complexity" evidence="10">
    <location>
        <begin position="473"/>
        <end position="482"/>
    </location>
</feature>
<feature type="compositionally biased region" description="Basic and acidic residues" evidence="10">
    <location>
        <begin position="1037"/>
        <end position="1053"/>
    </location>
</feature>
<dbReference type="PANTHER" id="PTHR43775:SF51">
    <property type="entry name" value="INACTIVE PHENOLPHTHIOCEROL SYNTHESIS POLYKETIDE SYNTHASE TYPE I PKS1-RELATED"/>
    <property type="match status" value="1"/>
</dbReference>
<dbReference type="Gene3D" id="3.30.70.3290">
    <property type="match status" value="1"/>
</dbReference>
<dbReference type="InterPro" id="IPR014030">
    <property type="entry name" value="Ketoacyl_synth_N"/>
</dbReference>
<keyword evidence="7" id="KW-0511">Multifunctional enzyme</keyword>
<evidence type="ECO:0000256" key="2">
    <source>
        <dbReference type="ARBA" id="ARBA00004792"/>
    </source>
</evidence>
<keyword evidence="14" id="KW-1185">Reference proteome</keyword>
<sequence>MSAEQTNKDGKLLDYLKWVTADLHKARARVEELESSRSEPIAVLGMSCRYPGDVLTPDDLWRVAADGVDAISPFPGDRGWDVEGMYDPDPDAPGSFYAREGGFLSDVKGFDPAFFGISPREALAMDPQQRLLLETTWEAVERARMDPRALRGSDTGVFVGVMYTGYDSTIDSTATGVEGHAMTGMLTSVASGRISYVLGLEGPTVSMDTACSSSLVSIHHAVSALRAGECSLALAGGAMVIPIPDGFVEFSRQRGLAPDGRCKAFSASADGTGFSEGAGMLMLARLSDAQRLGHPVLAVIRGTAVNSDGASNGLTAPSGPSQQRVIRRALANAGLSPAEVDVVDAHGTGTMLGDPIEAQALLATYGQSRPEDQPLLLGSLKSNIGHTQAAAGVAGVIKMVMAMRHGTVPRTLHIDEPTPAVDWTAGAIELVTENRPWPRTGRPRRAAVSSFGVSGTNAHVVLEQAPEPPVPPAEEVQPAEAVRPTGEAQPAGEARTQSPALPAVPVALSARTPAALAAQAGRLLATARSADPLDLALSLAATRTVFDHRAVVVAGDRDELVAGLGVLASGGTDAGVVSGAAGTGGTAFVFTGQGAQRAGMGRELCEAFPVFAAAFDEVCAGFEGLLPGSLKDVVFGGEGLDETGWTQPALFAFEVALFRLLESWGVAPDFVTGHSVGELAAAHCVGVLGLADACRVVAARGRLMQALPSGGVMVAVEASEAEVAALLVGLEDQVGLAAVNGPSAVVVSGAEESVAGVVDAVRGWGRKVRRLAVSHAFHSPLMDPVLEEFGSVAGGVEWSAPAVPMAGGEGVGSAAYWVEHVRQPVRFADHLEWLRDRGVTRFVEIGPEGVLSAMGPACVDGSFVALQRRDHSQVRALVSGLARLHVAGRTVGWSTVLAGRGGDLIDLPTYPFQHQDYWLDSISSGARTGGPGLSPEHPVLTESVALAGTDEAVLTGRLSLHSHPWLADHRVDGEMTLPSAALADLAVRAGDEVGCSGLAELAVDVPLTVPDGGAVRVQVAVGAPGEDGRRRITVGSRPDRKDRRDPRAPEDRDAAWRVHATGLLTEPTPAPMISQAAWPPPGAAPVELDGLYAKSAQDGRAYGPSFQGLAAMWRLGEELLAEVRLPDGTEPGAFGIHPALLDAALHPLLATGQNPSDLSWHGFDLYAAGPRALRVRIRPKGEDGFRLWLADEAGEPVAEVRALRRRPAAPAERPAPGTGDSLFHVVWSPVVLPDPEDLDPARWAALGDTPLADPARPVRHAAEAAGDILVAVIDESGAGEPVAAAHRATARALALVQDGLASGVARLVLVTRNAVATRDGEDLELGSAPVWGLVRSAQVENPGRITLIDIDGSAASAAQLPAALVSGHEQLALREGRASTPRLARVHESIAAGPELTPEGTVLITGGTGALGTLFAHHLVTAYGARHLL</sequence>